<evidence type="ECO:0000256" key="2">
    <source>
        <dbReference type="ARBA" id="ARBA00006375"/>
    </source>
</evidence>
<comment type="similarity">
    <text evidence="2">Belongs to the mitochondrial carrier (TC 2.A.29) family.</text>
</comment>
<dbReference type="InterPro" id="IPR018108">
    <property type="entry name" value="MCP_transmembrane"/>
</dbReference>
<keyword evidence="3" id="KW-0813">Transport</keyword>
<dbReference type="InterPro" id="IPR002067">
    <property type="entry name" value="MCP"/>
</dbReference>
<comment type="caution">
    <text evidence="15">The sequence shown here is derived from an EMBL/GenBank/DDBJ whole genome shotgun (WGS) entry which is preliminary data.</text>
</comment>
<feature type="compositionally biased region" description="Basic and acidic residues" evidence="13">
    <location>
        <begin position="1"/>
        <end position="12"/>
    </location>
</feature>
<evidence type="ECO:0000313" key="16">
    <source>
        <dbReference type="Proteomes" id="UP000217199"/>
    </source>
</evidence>
<feature type="domain" description="EF-hand" evidence="14">
    <location>
        <begin position="192"/>
        <end position="228"/>
    </location>
</feature>
<proteinExistence type="inferred from homology"/>
<accession>A0A286UMQ8</accession>
<evidence type="ECO:0000256" key="13">
    <source>
        <dbReference type="SAM" id="MobiDB-lite"/>
    </source>
</evidence>
<feature type="region of interest" description="Disordered" evidence="13">
    <location>
        <begin position="1"/>
        <end position="66"/>
    </location>
</feature>
<dbReference type="InterPro" id="IPR023395">
    <property type="entry name" value="MCP_dom_sf"/>
</dbReference>
<keyword evidence="9" id="KW-1133">Transmembrane helix</keyword>
<dbReference type="GO" id="GO:0005509">
    <property type="term" value="F:calcium ion binding"/>
    <property type="evidence" value="ECO:0007669"/>
    <property type="project" value="InterPro"/>
</dbReference>
<protein>
    <submittedName>
        <fullName evidence="15">Mitochondrial carrier</fullName>
    </submittedName>
</protein>
<feature type="repeat" description="Solcar" evidence="12">
    <location>
        <begin position="354"/>
        <end position="458"/>
    </location>
</feature>
<dbReference type="OrthoDB" id="270584at2759"/>
<evidence type="ECO:0000313" key="15">
    <source>
        <dbReference type="EMBL" id="PAV20852.1"/>
    </source>
</evidence>
<keyword evidence="6" id="KW-0677">Repeat</keyword>
<feature type="compositionally biased region" description="Acidic residues" evidence="13">
    <location>
        <begin position="330"/>
        <end position="350"/>
    </location>
</feature>
<dbReference type="Gene3D" id="1.50.40.10">
    <property type="entry name" value="Mitochondrial carrier domain"/>
    <property type="match status" value="1"/>
</dbReference>
<dbReference type="AlphaFoldDB" id="A0A286UMQ8"/>
<name>A0A286UMQ8_9AGAM</name>
<dbReference type="PROSITE" id="PS50222">
    <property type="entry name" value="EF_HAND_2"/>
    <property type="match status" value="1"/>
</dbReference>
<dbReference type="SUPFAM" id="SSF47473">
    <property type="entry name" value="EF-hand"/>
    <property type="match status" value="1"/>
</dbReference>
<feature type="repeat" description="Solcar" evidence="12">
    <location>
        <begin position="567"/>
        <end position="656"/>
    </location>
</feature>
<dbReference type="Gene3D" id="1.10.238.10">
    <property type="entry name" value="EF-hand"/>
    <property type="match status" value="1"/>
</dbReference>
<dbReference type="STRING" id="2282107.A0A286UMQ8"/>
<keyword evidence="4 12" id="KW-0812">Transmembrane</keyword>
<feature type="compositionally biased region" description="Polar residues" evidence="13">
    <location>
        <begin position="315"/>
        <end position="328"/>
    </location>
</feature>
<evidence type="ECO:0000256" key="6">
    <source>
        <dbReference type="ARBA" id="ARBA00022737"/>
    </source>
</evidence>
<dbReference type="Proteomes" id="UP000217199">
    <property type="component" value="Unassembled WGS sequence"/>
</dbReference>
<feature type="compositionally biased region" description="Low complexity" evidence="13">
    <location>
        <begin position="55"/>
        <end position="66"/>
    </location>
</feature>
<dbReference type="PANTHER" id="PTHR24089">
    <property type="entry name" value="SOLUTE CARRIER FAMILY 25"/>
    <property type="match status" value="1"/>
</dbReference>
<keyword evidence="7" id="KW-0999">Mitochondrion inner membrane</keyword>
<evidence type="ECO:0000256" key="3">
    <source>
        <dbReference type="ARBA" id="ARBA00022448"/>
    </source>
</evidence>
<dbReference type="PROSITE" id="PS00018">
    <property type="entry name" value="EF_HAND_1"/>
    <property type="match status" value="1"/>
</dbReference>
<feature type="compositionally biased region" description="Low complexity" evidence="13">
    <location>
        <begin position="23"/>
        <end position="34"/>
    </location>
</feature>
<evidence type="ECO:0000256" key="11">
    <source>
        <dbReference type="ARBA" id="ARBA00023136"/>
    </source>
</evidence>
<reference evidence="15 16" key="1">
    <citation type="journal article" date="2017" name="Mol. Ecol.">
        <title>Comparative and population genomic landscape of Phellinus noxius: A hypervariable fungus causing root rot in trees.</title>
        <authorList>
            <person name="Chung C.L."/>
            <person name="Lee T.J."/>
            <person name="Akiba M."/>
            <person name="Lee H.H."/>
            <person name="Kuo T.H."/>
            <person name="Liu D."/>
            <person name="Ke H.M."/>
            <person name="Yokoi T."/>
            <person name="Roa M.B."/>
            <person name="Lu M.J."/>
            <person name="Chang Y.Y."/>
            <person name="Ann P.J."/>
            <person name="Tsai J.N."/>
            <person name="Chen C.Y."/>
            <person name="Tzean S.S."/>
            <person name="Ota Y."/>
            <person name="Hattori T."/>
            <person name="Sahashi N."/>
            <person name="Liou R.F."/>
            <person name="Kikuchi T."/>
            <person name="Tsai I.J."/>
        </authorList>
    </citation>
    <scope>NUCLEOTIDE SEQUENCE [LARGE SCALE GENOMIC DNA]</scope>
    <source>
        <strain evidence="15 16">FFPRI411160</strain>
    </source>
</reference>
<evidence type="ECO:0000256" key="12">
    <source>
        <dbReference type="PROSITE-ProRule" id="PRU00282"/>
    </source>
</evidence>
<dbReference type="EMBL" id="NBII01000003">
    <property type="protein sequence ID" value="PAV20852.1"/>
    <property type="molecule type" value="Genomic_DNA"/>
</dbReference>
<dbReference type="PRINTS" id="PR00926">
    <property type="entry name" value="MITOCARRIER"/>
</dbReference>
<keyword evidence="5" id="KW-0479">Metal-binding</keyword>
<dbReference type="InterPro" id="IPR018247">
    <property type="entry name" value="EF_Hand_1_Ca_BS"/>
</dbReference>
<feature type="repeat" description="Solcar" evidence="12">
    <location>
        <begin position="472"/>
        <end position="557"/>
    </location>
</feature>
<dbReference type="SUPFAM" id="SSF103506">
    <property type="entry name" value="Mitochondrial carrier"/>
    <property type="match status" value="1"/>
</dbReference>
<feature type="region of interest" description="Disordered" evidence="13">
    <location>
        <begin position="296"/>
        <end position="352"/>
    </location>
</feature>
<gene>
    <name evidence="15" type="ORF">PNOK_0347900</name>
</gene>
<keyword evidence="10" id="KW-0496">Mitochondrion</keyword>
<sequence length="659" mass="73722">MGSTKDSESVRCEEEEDNKGKAQRQQQQQQQLQQNRYIRQTGREIFDASQSGAQSRPLLPRLRSDPLSSSVIHPLARSLEDFRKEEGVENREKRLHAIWKRIPHPRRERKQLQQQQHHAHSGHVNRLDVASTRWVPATTGSAGGQENASLTREKAENLVDMYHDELLRECALEDGDPTEPVTWKDFRKYADYKEAELWHIFHDELDLDGNGHLEANELASALSKAGIELTPSTLSEFMTFLKSSPHSEAISFAEFRDFLLLLPRRATTEEIYRYYEVRKYMGDDGRGGAARVTMEGDVSISAEDRPPSHPVKPHNQPSPVDATSSLSEGTVDDDDDDEFYDDEFEDEEEENHNATSFKFLLAGGIAGAVSRSTTAPFDRLKVFLITRSPELSNVSIGSTTDATKSAGSGFKTIANAVSRIYTEGNGIRAFWVGNGLSVAKIFPESAIKFFSYETSKRFFAQYVDHVDDPRDISGISRFLSGGIGGITSQLAIYPIETLKTQMMSTKGDQKRDVRTAARRLWTLGGFRAYYRGLTVGLIGVFPYAAIDMSTFEALKLAYLRSTGKEEPGVLPLLAFGSISGGVGATSVYPLNLVRTRLQASGSSGHPTQYKNIFDVAWTTYQRDGWRGFYRGLFPTLAKVIPSVSISYVVYEHSKRRLGV</sequence>
<evidence type="ECO:0000256" key="4">
    <source>
        <dbReference type="ARBA" id="ARBA00022692"/>
    </source>
</evidence>
<comment type="subcellular location">
    <subcellularLocation>
        <location evidence="1">Mitochondrion inner membrane</location>
        <topology evidence="1">Multi-pass membrane protein</topology>
    </subcellularLocation>
</comment>
<organism evidence="15 16">
    <name type="scientific">Pyrrhoderma noxium</name>
    <dbReference type="NCBI Taxonomy" id="2282107"/>
    <lineage>
        <taxon>Eukaryota</taxon>
        <taxon>Fungi</taxon>
        <taxon>Dikarya</taxon>
        <taxon>Basidiomycota</taxon>
        <taxon>Agaricomycotina</taxon>
        <taxon>Agaricomycetes</taxon>
        <taxon>Hymenochaetales</taxon>
        <taxon>Hymenochaetaceae</taxon>
        <taxon>Pyrrhoderma</taxon>
    </lineage>
</organism>
<evidence type="ECO:0000256" key="8">
    <source>
        <dbReference type="ARBA" id="ARBA00022837"/>
    </source>
</evidence>
<keyword evidence="11 12" id="KW-0472">Membrane</keyword>
<evidence type="ECO:0000259" key="14">
    <source>
        <dbReference type="PROSITE" id="PS50222"/>
    </source>
</evidence>
<keyword evidence="8" id="KW-0106">Calcium</keyword>
<feature type="region of interest" description="Disordered" evidence="13">
    <location>
        <begin position="103"/>
        <end position="129"/>
    </location>
</feature>
<evidence type="ECO:0000256" key="5">
    <source>
        <dbReference type="ARBA" id="ARBA00022723"/>
    </source>
</evidence>
<dbReference type="Pfam" id="PF00153">
    <property type="entry name" value="Mito_carr"/>
    <property type="match status" value="3"/>
</dbReference>
<dbReference type="InParanoid" id="A0A286UMQ8"/>
<keyword evidence="16" id="KW-1185">Reference proteome</keyword>
<dbReference type="GO" id="GO:0055085">
    <property type="term" value="P:transmembrane transport"/>
    <property type="evidence" value="ECO:0007669"/>
    <property type="project" value="InterPro"/>
</dbReference>
<evidence type="ECO:0000256" key="7">
    <source>
        <dbReference type="ARBA" id="ARBA00022792"/>
    </source>
</evidence>
<dbReference type="InterPro" id="IPR011992">
    <property type="entry name" value="EF-hand-dom_pair"/>
</dbReference>
<evidence type="ECO:0000256" key="1">
    <source>
        <dbReference type="ARBA" id="ARBA00004448"/>
    </source>
</evidence>
<dbReference type="GO" id="GO:0005743">
    <property type="term" value="C:mitochondrial inner membrane"/>
    <property type="evidence" value="ECO:0007669"/>
    <property type="project" value="UniProtKB-SubCell"/>
</dbReference>
<evidence type="ECO:0000256" key="10">
    <source>
        <dbReference type="ARBA" id="ARBA00023128"/>
    </source>
</evidence>
<dbReference type="FunFam" id="1.50.40.10:FF:000016">
    <property type="entry name" value="Solute carrier family 25 member 23"/>
    <property type="match status" value="1"/>
</dbReference>
<evidence type="ECO:0000256" key="9">
    <source>
        <dbReference type="ARBA" id="ARBA00022989"/>
    </source>
</evidence>
<dbReference type="PROSITE" id="PS50920">
    <property type="entry name" value="SOLCAR"/>
    <property type="match status" value="3"/>
</dbReference>
<dbReference type="InterPro" id="IPR002048">
    <property type="entry name" value="EF_hand_dom"/>
</dbReference>